<comment type="catalytic activity">
    <reaction evidence="1">
        <text>Thiol-dependent hydrolysis of ester, thioester, amide, peptide and isopeptide bonds formed by the C-terminal Gly of ubiquitin (a 76-residue protein attached to proteins as an intracellular targeting signal).</text>
        <dbReference type="EC" id="3.4.19.12"/>
    </reaction>
</comment>
<dbReference type="GO" id="GO:0005829">
    <property type="term" value="C:cytosol"/>
    <property type="evidence" value="ECO:0007669"/>
    <property type="project" value="TreeGrafter"/>
</dbReference>
<keyword evidence="6" id="KW-0788">Thiol protease</keyword>
<dbReference type="EC" id="3.4.19.12" evidence="2"/>
<dbReference type="InterPro" id="IPR038765">
    <property type="entry name" value="Papain-like_cys_pep_sf"/>
</dbReference>
<dbReference type="Proteomes" id="UP000674318">
    <property type="component" value="Unassembled WGS sequence"/>
</dbReference>
<keyword evidence="3" id="KW-0645">Protease</keyword>
<keyword evidence="4" id="KW-0833">Ubl conjugation pathway</keyword>
<feature type="compositionally biased region" description="Low complexity" evidence="7">
    <location>
        <begin position="106"/>
        <end position="118"/>
    </location>
</feature>
<dbReference type="GO" id="GO:0016579">
    <property type="term" value="P:protein deubiquitination"/>
    <property type="evidence" value="ECO:0007669"/>
    <property type="project" value="InterPro"/>
</dbReference>
<dbReference type="GO" id="GO:0006508">
    <property type="term" value="P:proteolysis"/>
    <property type="evidence" value="ECO:0007669"/>
    <property type="project" value="UniProtKB-KW"/>
</dbReference>
<sequence>MPCCCVEEVDLDIFRGVFIEQWLHGSKHHSCQEALFFCTTCGPPAVQESIKNSSGGVMGGGVTRGSSYPNAKGCSSGKKSSAGKSLLGSTLKRLFGTPKNNSKGDPGSASSKPQSSGSIRDLNMRIMSAAEEELPTTPRTEKELYLCVTCASCYCRDHASDHHYSRQQRSIVACSDDLYAPHKGYPYHSFFIGVPSFVSTHPSHQLPETSWGLLFPTVIIPEIEEGTADLSKPLPFYENFEEICDANAACGGGTPHISGSTTSNSHSFGRGKNIMPFPGAAHTRVHSTFDSSGHLDWSPQTQSKTNSFRDIKENYSQKNPPALLNPIGVHRVLSRLEFHSSPPENWSYLMFCAKCEDRQATRLQGKQCDNDIARHVYLRRLGQLTAVLAYFLLRGVRLELPPQYLEYSARKRLQQVERQRNHHRPSHTVEMQRVGRASELVGGLELTTAHSGVTASGTDSLSITAHPVNCFYLLSRTETDQVITRAAICGFSNESYFCYMNSVLQCLLRCRIFARSLLHLDLPKSPGKLITSMSHLIHQVAHQTYQDVRNGAVFAFVRSVRAQISSINILFDEDEQQDAQEFLITLLNGIGDEFDKGKSEEEKKATRRVSFEGTLLSKVTCSQCKHCVPRNEMFMSLSIPIEKSIEDGIASLFAPTTLRGKDRYACEGCFKRLSVKEQQRHNTLAALQAEEERMAKLNGKALSKEQQQERVYANSLYSEAEVRTSLSHLGGSLAVHLLRFHYDPGAQDFIKVLTPVRISLTLDLTPYVSHEVVEAYKRFDKMQLMQRRFPGASEQLLDRYLRLAKDEVKVATQKLLDSGYGIAGTMHSRQSSSDRVNCIHTGVGLGSVGPGDADEDLTGVGSVLGDTVAGTSSSTATPHNHHPNLNGDHGASAKTTGKPNASADGGGGSTPATQHHTALTAASILAIGREDFDPFGENTPPKPSLVRHLVGIVAHRGSLHGGHYIAYVRHLTRPDVWFRCDDEDVDIVDEKSVLDHESEVYLAFYE</sequence>
<dbReference type="PANTHER" id="PTHR24006">
    <property type="entry name" value="UBIQUITIN CARBOXYL-TERMINAL HYDROLASE"/>
    <property type="match status" value="1"/>
</dbReference>
<evidence type="ECO:0000256" key="7">
    <source>
        <dbReference type="SAM" id="MobiDB-lite"/>
    </source>
</evidence>
<evidence type="ECO:0000256" key="6">
    <source>
        <dbReference type="ARBA" id="ARBA00022807"/>
    </source>
</evidence>
<dbReference type="PANTHER" id="PTHR24006:SF687">
    <property type="entry name" value="UBIQUITIN CARBOXYL-TERMINAL HYDROLASE 10"/>
    <property type="match status" value="1"/>
</dbReference>
<dbReference type="Gene3D" id="3.90.70.10">
    <property type="entry name" value="Cysteine proteinases"/>
    <property type="match status" value="2"/>
</dbReference>
<dbReference type="InterPro" id="IPR050164">
    <property type="entry name" value="Peptidase_C19"/>
</dbReference>
<dbReference type="InterPro" id="IPR001394">
    <property type="entry name" value="Peptidase_C19_UCH"/>
</dbReference>
<evidence type="ECO:0000313" key="9">
    <source>
        <dbReference type="EMBL" id="KAG5498633.1"/>
    </source>
</evidence>
<accession>A0A836IE08</accession>
<name>A0A836IE08_9TRYP</name>
<keyword evidence="10" id="KW-1185">Reference proteome</keyword>
<dbReference type="Pfam" id="PF00443">
    <property type="entry name" value="UCH"/>
    <property type="match status" value="1"/>
</dbReference>
<evidence type="ECO:0000313" key="10">
    <source>
        <dbReference type="Proteomes" id="UP000674318"/>
    </source>
</evidence>
<feature type="domain" description="USP" evidence="8">
    <location>
        <begin position="489"/>
        <end position="1006"/>
    </location>
</feature>
<protein>
    <recommendedName>
        <fullName evidence="2">ubiquitinyl hydrolase 1</fullName>
        <ecNumber evidence="2">3.4.19.12</ecNumber>
    </recommendedName>
</protein>
<evidence type="ECO:0000256" key="3">
    <source>
        <dbReference type="ARBA" id="ARBA00022670"/>
    </source>
</evidence>
<proteinExistence type="predicted"/>
<evidence type="ECO:0000256" key="1">
    <source>
        <dbReference type="ARBA" id="ARBA00000707"/>
    </source>
</evidence>
<reference evidence="9 10" key="1">
    <citation type="submission" date="2021-02" db="EMBL/GenBank/DDBJ databases">
        <title>Porcisia hertigi Genome sequencing and assembly.</title>
        <authorList>
            <person name="Almutairi H."/>
            <person name="Gatherer D."/>
        </authorList>
    </citation>
    <scope>NUCLEOTIDE SEQUENCE [LARGE SCALE GENOMIC DNA]</scope>
    <source>
        <strain evidence="9 10">C119</strain>
    </source>
</reference>
<dbReference type="SUPFAM" id="SSF54001">
    <property type="entry name" value="Cysteine proteinases"/>
    <property type="match status" value="1"/>
</dbReference>
<feature type="compositionally biased region" description="Polar residues" evidence="7">
    <location>
        <begin position="869"/>
        <end position="878"/>
    </location>
</feature>
<evidence type="ECO:0000256" key="4">
    <source>
        <dbReference type="ARBA" id="ARBA00022786"/>
    </source>
</evidence>
<feature type="region of interest" description="Disordered" evidence="7">
    <location>
        <begin position="95"/>
        <end position="119"/>
    </location>
</feature>
<dbReference type="OrthoDB" id="292964at2759"/>
<dbReference type="KEGG" id="phet:94289020"/>
<dbReference type="InterPro" id="IPR028889">
    <property type="entry name" value="USP"/>
</dbReference>
<dbReference type="EMBL" id="JAFJZO010000030">
    <property type="protein sequence ID" value="KAG5498633.1"/>
    <property type="molecule type" value="Genomic_DNA"/>
</dbReference>
<gene>
    <name evidence="9" type="ORF">JKF63_02919</name>
</gene>
<dbReference type="RefSeq" id="XP_067755387.1">
    <property type="nucleotide sequence ID" value="XM_067898943.1"/>
</dbReference>
<dbReference type="GO" id="GO:0005634">
    <property type="term" value="C:nucleus"/>
    <property type="evidence" value="ECO:0007669"/>
    <property type="project" value="TreeGrafter"/>
</dbReference>
<dbReference type="PROSITE" id="PS50235">
    <property type="entry name" value="USP_3"/>
    <property type="match status" value="1"/>
</dbReference>
<dbReference type="GO" id="GO:0004843">
    <property type="term" value="F:cysteine-type deubiquitinase activity"/>
    <property type="evidence" value="ECO:0007669"/>
    <property type="project" value="UniProtKB-EC"/>
</dbReference>
<evidence type="ECO:0000259" key="8">
    <source>
        <dbReference type="PROSITE" id="PS50235"/>
    </source>
</evidence>
<comment type="caution">
    <text evidence="9">The sequence shown here is derived from an EMBL/GenBank/DDBJ whole genome shotgun (WGS) entry which is preliminary data.</text>
</comment>
<feature type="region of interest" description="Disordered" evidence="7">
    <location>
        <begin position="847"/>
        <end position="914"/>
    </location>
</feature>
<dbReference type="AlphaFoldDB" id="A0A836IE08"/>
<evidence type="ECO:0000256" key="2">
    <source>
        <dbReference type="ARBA" id="ARBA00012759"/>
    </source>
</evidence>
<keyword evidence="5" id="KW-0378">Hydrolase</keyword>
<evidence type="ECO:0000256" key="5">
    <source>
        <dbReference type="ARBA" id="ARBA00022801"/>
    </source>
</evidence>
<dbReference type="GeneID" id="94289020"/>
<organism evidence="9 10">
    <name type="scientific">Porcisia hertigi</name>
    <dbReference type="NCBI Taxonomy" id="2761500"/>
    <lineage>
        <taxon>Eukaryota</taxon>
        <taxon>Discoba</taxon>
        <taxon>Euglenozoa</taxon>
        <taxon>Kinetoplastea</taxon>
        <taxon>Metakinetoplastina</taxon>
        <taxon>Trypanosomatida</taxon>
        <taxon>Trypanosomatidae</taxon>
        <taxon>Leishmaniinae</taxon>
        <taxon>Porcisia</taxon>
    </lineage>
</organism>